<comment type="caution">
    <text evidence="2">The sequence shown here is derived from an EMBL/GenBank/DDBJ whole genome shotgun (WGS) entry which is preliminary data.</text>
</comment>
<dbReference type="EMBL" id="QWLN02004798">
    <property type="protein sequence ID" value="TEA38591.1"/>
    <property type="molecule type" value="Genomic_DNA"/>
</dbReference>
<evidence type="ECO:0000313" key="2">
    <source>
        <dbReference type="EMBL" id="TEA38591.1"/>
    </source>
</evidence>
<protein>
    <submittedName>
        <fullName evidence="2">Uncharacterized protein</fullName>
    </submittedName>
</protein>
<dbReference type="AlphaFoldDB" id="A0A484GTA4"/>
<reference evidence="2 3" key="1">
    <citation type="journal article" date="2018" name="Genomics">
        <title>Molecular footprints of inshore aquatic adaptation in Indo-Pacific humpback dolphin (Sousa chinensis).</title>
        <authorList>
            <person name="Ming Y."/>
            <person name="Jian J."/>
            <person name="Yu F."/>
            <person name="Yu X."/>
            <person name="Wang J."/>
            <person name="Liu W."/>
        </authorList>
    </citation>
    <scope>NUCLEOTIDE SEQUENCE [LARGE SCALE GENOMIC DNA]</scope>
    <source>
        <strain evidence="2">MY-2018</strain>
        <tissue evidence="2">Skin</tissue>
    </source>
</reference>
<feature type="non-terminal residue" evidence="2">
    <location>
        <position position="78"/>
    </location>
</feature>
<dbReference type="Proteomes" id="UP000295264">
    <property type="component" value="Unassembled WGS sequence"/>
</dbReference>
<sequence>MKELGDESVFWEEGTVCAKAWKQLLSGGRLKELSTVRVGRRKGTGTVLPAGWSLEAGPMDPPRWPGGDPETWKEPGLR</sequence>
<evidence type="ECO:0000313" key="3">
    <source>
        <dbReference type="Proteomes" id="UP000295264"/>
    </source>
</evidence>
<proteinExistence type="predicted"/>
<evidence type="ECO:0000256" key="1">
    <source>
        <dbReference type="SAM" id="MobiDB-lite"/>
    </source>
</evidence>
<organism evidence="2 3">
    <name type="scientific">Sousa chinensis</name>
    <name type="common">Indo-pacific humpbacked dolphin</name>
    <name type="synonym">Steno chinensis</name>
    <dbReference type="NCBI Taxonomy" id="103600"/>
    <lineage>
        <taxon>Eukaryota</taxon>
        <taxon>Metazoa</taxon>
        <taxon>Chordata</taxon>
        <taxon>Craniata</taxon>
        <taxon>Vertebrata</taxon>
        <taxon>Euteleostomi</taxon>
        <taxon>Mammalia</taxon>
        <taxon>Eutheria</taxon>
        <taxon>Laurasiatheria</taxon>
        <taxon>Artiodactyla</taxon>
        <taxon>Whippomorpha</taxon>
        <taxon>Cetacea</taxon>
        <taxon>Odontoceti</taxon>
        <taxon>Delphinidae</taxon>
        <taxon>Sousa</taxon>
    </lineage>
</organism>
<feature type="region of interest" description="Disordered" evidence="1">
    <location>
        <begin position="48"/>
        <end position="78"/>
    </location>
</feature>
<name>A0A484GTA4_SOUCH</name>
<gene>
    <name evidence="2" type="ORF">DBR06_SOUSAS110513</name>
</gene>
<accession>A0A484GTA4</accession>
<keyword evidence="3" id="KW-1185">Reference proteome</keyword>